<dbReference type="Pfam" id="PF12261">
    <property type="entry name" value="T_hemolysin"/>
    <property type="match status" value="1"/>
</dbReference>
<dbReference type="InterPro" id="IPR016181">
    <property type="entry name" value="Acyl_CoA_acyltransferase"/>
</dbReference>
<protein>
    <submittedName>
        <fullName evidence="1">Thermostable hemolysin</fullName>
    </submittedName>
</protein>
<reference evidence="1 2" key="1">
    <citation type="submission" date="2021-04" db="EMBL/GenBank/DDBJ databases">
        <title>Novel species identification of genus Shewanella.</title>
        <authorList>
            <person name="Liu G."/>
        </authorList>
    </citation>
    <scope>NUCLEOTIDE SEQUENCE [LARGE SCALE GENOMIC DNA]</scope>
    <source>
        <strain evidence="1 2">FJAT-54481</strain>
    </source>
</reference>
<gene>
    <name evidence="1" type="ORF">KDN34_12540</name>
</gene>
<dbReference type="RefSeq" id="WP_212594090.1">
    <property type="nucleotide sequence ID" value="NZ_CP073587.1"/>
</dbReference>
<dbReference type="InterPro" id="IPR022050">
    <property type="entry name" value="T_hemolysin"/>
</dbReference>
<sequence>MSQHLPQAPLADNSSADHSLATIVPTLKLITIANTQRQSVEQFIAAKFQQVHHAQLNSFLPWLIAIIHHGNIVGAYGLRPGQHQPLFLEQYLPSAIEQLVAENARRPVVRDSLIEIGNLALAEHAFGPMLMVTLASVLSAAGYEWMVFTATEQVQRLMQRLGFEPYCLCPADPQRLAGDSAIWGSYYRNNPRVMIGNLHRACDVMYHDRRLSKIAATYERQTSAIAAAIRRK</sequence>
<dbReference type="Proteomes" id="UP000679575">
    <property type="component" value="Chromosome"/>
</dbReference>
<evidence type="ECO:0000313" key="1">
    <source>
        <dbReference type="EMBL" id="QUN05040.1"/>
    </source>
</evidence>
<organism evidence="1 2">
    <name type="scientific">Shewanella yunxiaonensis</name>
    <dbReference type="NCBI Taxonomy" id="2829809"/>
    <lineage>
        <taxon>Bacteria</taxon>
        <taxon>Pseudomonadati</taxon>
        <taxon>Pseudomonadota</taxon>
        <taxon>Gammaproteobacteria</taxon>
        <taxon>Alteromonadales</taxon>
        <taxon>Shewanellaceae</taxon>
        <taxon>Shewanella</taxon>
    </lineage>
</organism>
<evidence type="ECO:0000313" key="2">
    <source>
        <dbReference type="Proteomes" id="UP000679575"/>
    </source>
</evidence>
<keyword evidence="2" id="KW-1185">Reference proteome</keyword>
<name>A0ABX7YQJ5_9GAMM</name>
<accession>A0ABX7YQJ5</accession>
<proteinExistence type="predicted"/>
<dbReference type="SUPFAM" id="SSF55729">
    <property type="entry name" value="Acyl-CoA N-acyltransferases (Nat)"/>
    <property type="match status" value="1"/>
</dbReference>
<dbReference type="EMBL" id="CP073587">
    <property type="protein sequence ID" value="QUN05040.1"/>
    <property type="molecule type" value="Genomic_DNA"/>
</dbReference>